<evidence type="ECO:0000256" key="2">
    <source>
        <dbReference type="ARBA" id="ARBA00033753"/>
    </source>
</evidence>
<dbReference type="PANTHER" id="PTHR12818">
    <property type="entry name" value="TRNA (ADENINE(37)-N6)-METHYLTRANSFERASE"/>
    <property type="match status" value="1"/>
</dbReference>
<feature type="domain" description="TsaA-like" evidence="3">
    <location>
        <begin position="2"/>
        <end position="138"/>
    </location>
</feature>
<protein>
    <submittedName>
        <fullName evidence="4">tRNA-Thr(GGU) m(6)t(6)A37 methyltransferase TsaA</fullName>
    </submittedName>
</protein>
<keyword evidence="4" id="KW-0489">Methyltransferase</keyword>
<dbReference type="SUPFAM" id="SSF118196">
    <property type="entry name" value="YaeB-like"/>
    <property type="match status" value="1"/>
</dbReference>
<dbReference type="EMBL" id="QGHD01000022">
    <property type="protein sequence ID" value="PWK94226.1"/>
    <property type="molecule type" value="Genomic_DNA"/>
</dbReference>
<dbReference type="CDD" id="cd09281">
    <property type="entry name" value="UPF0066"/>
    <property type="match status" value="1"/>
</dbReference>
<accession>A0ABX5LM45</accession>
<comment type="similarity">
    <text evidence="2">Belongs to the tRNA methyltransferase O family.</text>
</comment>
<evidence type="ECO:0000313" key="5">
    <source>
        <dbReference type="Proteomes" id="UP000245523"/>
    </source>
</evidence>
<dbReference type="NCBIfam" id="TIGR00104">
    <property type="entry name" value="tRNA_TsaA"/>
    <property type="match status" value="1"/>
</dbReference>
<gene>
    <name evidence="4" type="ORF">B0H50_1221</name>
</gene>
<keyword evidence="5" id="KW-1185">Reference proteome</keyword>
<dbReference type="PANTHER" id="PTHR12818:SF0">
    <property type="entry name" value="TRNA (ADENINE(37)-N6)-METHYLTRANSFERASE"/>
    <property type="match status" value="1"/>
</dbReference>
<comment type="caution">
    <text evidence="4">The sequence shown here is derived from an EMBL/GenBank/DDBJ whole genome shotgun (WGS) entry which is preliminary data.</text>
</comment>
<evidence type="ECO:0000256" key="1">
    <source>
        <dbReference type="ARBA" id="ARBA00022691"/>
    </source>
</evidence>
<sequence length="263" mass="30267">MFSPIGYFYNSAHYKFEVPRQGVFFRGHLGKIELLPQKDFEIALRDLEGFERIWVIFQFHQNAEWRPTTRPPVPAAGKERVGTFASRSPYRPNPIGLSCVRLISVNGLTLTIDEADLLSETPILDIKPYIPKADAFPQAKAGWVDLQNIDPWEISATEEFLVQSRWIESVCGWDLKSFAECQLNNSPLDSSRRRVKVHENQIAELAFRTFRIDFSFDEKNKKICLQKIRSGYIADELNSAEDIYSDKALHREFLAHFAQTPNA</sequence>
<dbReference type="RefSeq" id="WP_106199286.1">
    <property type="nucleotide sequence ID" value="NZ_JAXEIU010000033.1"/>
</dbReference>
<keyword evidence="1" id="KW-0949">S-adenosyl-L-methionine</keyword>
<dbReference type="InterPro" id="IPR036414">
    <property type="entry name" value="YaeB_N_sf"/>
</dbReference>
<proteinExistence type="inferred from homology"/>
<keyword evidence="4" id="KW-0808">Transferase</keyword>
<dbReference type="Pfam" id="PF01980">
    <property type="entry name" value="TrmO_N"/>
    <property type="match status" value="1"/>
</dbReference>
<dbReference type="Gene3D" id="2.40.30.70">
    <property type="entry name" value="YaeB-like"/>
    <property type="match status" value="1"/>
</dbReference>
<organism evidence="4 5">
    <name type="scientific">Hallerella porci</name>
    <dbReference type="NCBI Taxonomy" id="1945871"/>
    <lineage>
        <taxon>Bacteria</taxon>
        <taxon>Pseudomonadati</taxon>
        <taxon>Fibrobacterota</taxon>
        <taxon>Fibrobacteria</taxon>
        <taxon>Fibrobacterales</taxon>
        <taxon>Fibrobacteraceae</taxon>
        <taxon>Hallerella</taxon>
    </lineage>
</organism>
<dbReference type="GO" id="GO:0008168">
    <property type="term" value="F:methyltransferase activity"/>
    <property type="evidence" value="ECO:0007669"/>
    <property type="project" value="UniProtKB-KW"/>
</dbReference>
<dbReference type="PROSITE" id="PS51668">
    <property type="entry name" value="TSAA_2"/>
    <property type="match status" value="1"/>
</dbReference>
<dbReference type="InterPro" id="IPR040372">
    <property type="entry name" value="YaeB-like"/>
</dbReference>
<dbReference type="Proteomes" id="UP000245523">
    <property type="component" value="Unassembled WGS sequence"/>
</dbReference>
<evidence type="ECO:0000259" key="3">
    <source>
        <dbReference type="PROSITE" id="PS51668"/>
    </source>
</evidence>
<dbReference type="InterPro" id="IPR023370">
    <property type="entry name" value="TrmO-like_N"/>
</dbReference>
<evidence type="ECO:0000313" key="4">
    <source>
        <dbReference type="EMBL" id="PWK94226.1"/>
    </source>
</evidence>
<dbReference type="GO" id="GO:0032259">
    <property type="term" value="P:methylation"/>
    <property type="evidence" value="ECO:0007669"/>
    <property type="project" value="UniProtKB-KW"/>
</dbReference>
<name>A0ABX5LM45_9BACT</name>
<dbReference type="InterPro" id="IPR036413">
    <property type="entry name" value="YaeB-like_sf"/>
</dbReference>
<reference evidence="4 5" key="1">
    <citation type="submission" date="2018-05" db="EMBL/GenBank/DDBJ databases">
        <title>Animal gut microbial communities from fecal samples from Wisconsin, USA.</title>
        <authorList>
            <person name="Neumann A."/>
        </authorList>
    </citation>
    <scope>NUCLEOTIDE SEQUENCE [LARGE SCALE GENOMIC DNA]</scope>
    <source>
        <strain evidence="4 5">UWS4</strain>
    </source>
</reference>